<dbReference type="InterPro" id="IPR022409">
    <property type="entry name" value="PKD/Chitinase_dom"/>
</dbReference>
<keyword evidence="5" id="KW-1185">Reference proteome</keyword>
<dbReference type="InterPro" id="IPR013783">
    <property type="entry name" value="Ig-like_fold"/>
</dbReference>
<dbReference type="PANTHER" id="PTHR46343">
    <property type="entry name" value="HYR DOMAIN-CONTAINING PROTEIN"/>
    <property type="match status" value="1"/>
</dbReference>
<dbReference type="SMART" id="SM00089">
    <property type="entry name" value="PKD"/>
    <property type="match status" value="1"/>
</dbReference>
<dbReference type="EMBL" id="CP134890">
    <property type="protein sequence ID" value="WNM22465.1"/>
    <property type="molecule type" value="Genomic_DNA"/>
</dbReference>
<dbReference type="NCBIfam" id="TIGR04131">
    <property type="entry name" value="Bac_Flav_CTERM"/>
    <property type="match status" value="1"/>
</dbReference>
<accession>A0AA96F4D9</accession>
<dbReference type="Pfam" id="PF23237">
    <property type="entry name" value="HYR_4C"/>
    <property type="match status" value="24"/>
</dbReference>
<dbReference type="InterPro" id="IPR057078">
    <property type="entry name" value="HYR-4C"/>
</dbReference>
<accession>A0AA96EU92</accession>
<dbReference type="InterPro" id="IPR026341">
    <property type="entry name" value="T9SS_type_B"/>
</dbReference>
<organism evidence="4 5">
    <name type="scientific">Flavobacterium capsici</name>
    <dbReference type="NCBI Taxonomy" id="3075618"/>
    <lineage>
        <taxon>Bacteria</taxon>
        <taxon>Pseudomonadati</taxon>
        <taxon>Bacteroidota</taxon>
        <taxon>Flavobacteriia</taxon>
        <taxon>Flavobacteriales</taxon>
        <taxon>Flavobacteriaceae</taxon>
        <taxon>Flavobacterium</taxon>
    </lineage>
</organism>
<feature type="domain" description="PKD/Chitinase" evidence="2">
    <location>
        <begin position="185"/>
        <end position="267"/>
    </location>
</feature>
<evidence type="ECO:0000313" key="5">
    <source>
        <dbReference type="Proteomes" id="UP001304515"/>
    </source>
</evidence>
<evidence type="ECO:0000313" key="3">
    <source>
        <dbReference type="EMBL" id="WNM18414.1"/>
    </source>
</evidence>
<evidence type="ECO:0000313" key="4">
    <source>
        <dbReference type="EMBL" id="WNM22465.1"/>
    </source>
</evidence>
<protein>
    <submittedName>
        <fullName evidence="4">Gliding motility-associated C-terminal domain-containing protein</fullName>
    </submittedName>
</protein>
<dbReference type="InterPro" id="IPR043555">
    <property type="entry name" value="SRPX-like"/>
</dbReference>
<dbReference type="Proteomes" id="UP001304515">
    <property type="component" value="Chromosome"/>
</dbReference>
<dbReference type="PANTHER" id="PTHR46343:SF2">
    <property type="entry name" value="SUSHI_VON WILLEBRAND FACTOR TYPE A_EGF_PENTRAXIN DOMAIN-CONTAINING 1"/>
    <property type="match status" value="1"/>
</dbReference>
<dbReference type="Gene3D" id="2.60.40.10">
    <property type="entry name" value="Immunoglobulins"/>
    <property type="match status" value="25"/>
</dbReference>
<proteinExistence type="predicted"/>
<name>A0AA96F4D9_9FLAO</name>
<feature type="signal peptide" evidence="1">
    <location>
        <begin position="1"/>
        <end position="21"/>
    </location>
</feature>
<keyword evidence="1" id="KW-0732">Signal</keyword>
<dbReference type="SUPFAM" id="SSF49299">
    <property type="entry name" value="PKD domain"/>
    <property type="match status" value="1"/>
</dbReference>
<dbReference type="CDD" id="cd00146">
    <property type="entry name" value="PKD"/>
    <property type="match status" value="1"/>
</dbReference>
<feature type="chain" id="PRO_5044705337" evidence="1">
    <location>
        <begin position="22"/>
        <end position="2772"/>
    </location>
</feature>
<evidence type="ECO:0000259" key="2">
    <source>
        <dbReference type="SMART" id="SM00089"/>
    </source>
</evidence>
<dbReference type="KEGG" id="fcj:RN605_03665"/>
<dbReference type="Pfam" id="PF13585">
    <property type="entry name" value="CHU_C"/>
    <property type="match status" value="1"/>
</dbReference>
<dbReference type="InterPro" id="IPR035986">
    <property type="entry name" value="PKD_dom_sf"/>
</dbReference>
<reference evidence="4 5" key="1">
    <citation type="submission" date="2023-09" db="EMBL/GenBank/DDBJ databases">
        <title>Flavobacterium sp. a novel bacteria isolate from Pepper rhizosphere.</title>
        <authorList>
            <person name="Peng Y."/>
            <person name="Lee J."/>
        </authorList>
    </citation>
    <scope>NUCLEOTIDE SEQUENCE [LARGE SCALE GENOMIC DNA]</scope>
    <source>
        <strain evidence="3">PMR2A8</strain>
        <strain evidence="4 5">PMTSA4</strain>
    </source>
</reference>
<evidence type="ECO:0000256" key="1">
    <source>
        <dbReference type="SAM" id="SignalP"/>
    </source>
</evidence>
<dbReference type="EMBL" id="CP134878">
    <property type="protein sequence ID" value="WNM18414.1"/>
    <property type="molecule type" value="Genomic_DNA"/>
</dbReference>
<gene>
    <name evidence="4" type="ORF">RN605_03665</name>
    <name evidence="3" type="ORF">RN608_10365</name>
</gene>
<dbReference type="RefSeq" id="WP_313322311.1">
    <property type="nucleotide sequence ID" value="NZ_CP134878.1"/>
</dbReference>
<sequence length="2772" mass="283492">MKSKITLLLLILFTTIGNLYSQFDAQHPDLRNCGVAPNYYLDVFNCNSNNFTLNNVFLSLTNVNGQPINNTTCTIGVTQQVYVMLNYTSNASNTPNNCRLFADLTIDNVVTPINAYLGSITPGAGQRLIYGPFNWTCGQELTLNRILVVWRTGGSSAQLASYNCSTYGSSQCELPGNTIITKPLAVQFTYVACKNGNNTTVSFTSTSNGGTPPYTYAWDFDNNGTTDSTLANPTFTYTTPNNTAKLTVTDSMGLTNSYTMTIIIPSEILLTETHTNVSCSGGNTGSIDLSVSGGAPGYTYLWSNGATTQDLSGLSAGTYNVTVTDSKGCQKTLSVIISGGDNTPPVVNAPANTTIEGCVTSAIATISNLPFSSSQATISNAAFTLAGASYTDASAIASFTYQDIVSGSCPTIVTRTFRVTDVCNNVGSAVQTFTIRDTTAPVIATLPATSTINCPATPSFATATATDACGNPNLSFNDVTTPGTCAGSYSVTRTWTATDACGNSSTATQTINVQDTTAPVIAALPAPSTINCPDTPSFATATATDACGSGATLTFNDVTTPGQCAGSYSVTRTWTATDACGNTSTATQTINVIDTTAPVIAALPAPSTINCPDTPSFATATATDACGSGATLTFNDVTTPGTCAGSYSVTRTWTATDACGNTSTATQTINVIDTTAPVIAQLPAESTINCPDTPSFATATATDACGSGATLTFNDVTTPGTCAGSYSVTRTWTATDACGNTSTATQTINVQDTTAPVIAALPAPSTINCPDTPSFATATATDACGSGATLTFNDVTTPGQCAGSYSVTRTWTATDACGNTSTATQTINVIDTTAPVIAALPAPSTINCPDTPSFATATATDACGSGATLTFNDVTTPGTCAGSYSVTRTWTATDACGNTSTATQTINVIDTTAPVIAQLPAESTINCPDTPSFATATATDACGSGATLTFNDVTTPGQCAGSYSVTRTWTATDACGNSSTATQTINVIDTTAPVIAQLPAESTINCPDTPSFATATATDACGSGATLTFNDVTTPGQCAGSYSVTRTWTATDACGNSSTASQTINVQDTTAPVIAALPAPSTINCPDTPSFATATATDACGSGATLTFNDITTPGTCAGSYSITRTWTATDACGNSSTASQTINVQDTTAPVIAALPALSTINCPDTPSFATATATDACGSGATLTFNDVTTPGQCAGSYSITRTWTATDACGNTSTATQTINVQDTTAPVIAALPAPSTINCPDTPSFATATATDACGSGATLTFNDVTTPGQCAGSYSVTRTWTATDACGNTSTATQTINVQDTTAPVIAALPAPSTINCPDTPSFATATATDACGSGATLTFNDVTTPGTCAGSYSVTRTWTATDACGNSSTASQTINVQDTTAPVIAALPAPSTINCPDTPSFAQATATDACGSGATLTFNDVTTPGQCAGSYSITRTWTATDACGNSSTASQTINVQDTTAPVIAALPAPSTINCPDTPSFATATATDACGSGATLTFNDITTPGTCAGSYSITRTWTATDACGNSSTASQTINVQDTTAPVIAALPAPSTINCPDTPSFATATATDACGSGATLTFNDVTTPGQCAGSYSVTRTWTATDACGNSSTASQTINVQDTTAPVIAALPAPSTINCPDTPEFAQATATDACGSDFTLTSNDVTTPGQCAGSYSITRTWTATDACGNSSTASQTINVQDTTAPVIAALPAPSTINCPDTPSFATATATDACGSGATLTFNDITTPGTCAGSYSITRTWTATDACGNSSTATQTINVIDNTAPVISTNASNIIVECDGQGNQTALNDWLLNNGGAIASDECSNITWTNNFNALSNDCSAAVTVIFTATDECLNSSSTSATFTVNDTQNPIINQLPAESTINCPATPEFAQATATDNCDDNVLLTSNDVTTPGQCAGSYSVTRTWTATDACGNTSTATQTINIQDTTAPVIAQLPAESTINCPATPEFAQATATDACGSDFTLTSNDVTTPGQCAGSYSVTRTWTATDACGNTSTATQTINVIDNTAPVIAQLPAESTINCPATPEFAQATATDACGSDFTLTSNDVTTPGQCAGSYSVTRTWTATDACGNTSTATQTINVIDNTAPVIAQLPAESTINCPATPEFAQATATDACGSDFTLTSNDVTTPGQCAGSYSVTRTWTATDACGNTSTATQTINVIDNTAPVIAQLPAESTINCPATPEFAQATATDACDSDATLTFNDVTTPGQCAGSYSVTRTWTATDACGNTSTATQIINVIDNTAPVIAQLPAESTINCPATPEFAQATATDACGSDFTLTSNDVTTPGQCAGSYSVTRTWTATDACGNTSTATQTINVIDNTAPVIAQLPAESTINCPATPEFAQATATDACGSDFTLTSNDVTTPGQCAGSYSVTRTWTATDACGNTSTATQIINVIDNTAPTFNESVPVDTTASCDNIPTIDVLTASDNCGTATVSVNEVIVQGNCPNNYQIIRTWTATDSCGNNISASQTITVQDTTGPILTSTYTEKMIVTCSTIPVAPELTFEDNCSGNVTVTFTETQNDPIGDTYTIIRTWVATDACGNQSSVYTQTINVEIVSELVDTINDTDRCNEAEEDQIDLATFVSNYPSNGTWILNNTPGIVGTIFNPLDVAAGTYTVSYEFDNGEACPKRVDINLSVISDCAVLDCQNIVIHNAFTPNGDSLNQYFSIENIEDINCYPTNKVEIYNRWGILVYETTNYDNQTRRFEGISEGRATVSKSSELPTGTYFYIIQYTTTEGNTVTKNGYLYLTR</sequence>
<dbReference type="Gene3D" id="2.60.40.740">
    <property type="match status" value="1"/>
</dbReference>